<evidence type="ECO:0000256" key="1">
    <source>
        <dbReference type="SAM" id="MobiDB-lite"/>
    </source>
</evidence>
<comment type="caution">
    <text evidence="3">The sequence shown here is derived from an EMBL/GenBank/DDBJ whole genome shotgun (WGS) entry which is preliminary data.</text>
</comment>
<gene>
    <name evidence="3" type="ORF">FQV27_16765</name>
</gene>
<dbReference type="AlphaFoldDB" id="A0A5C6RVV5"/>
<feature type="region of interest" description="Disordered" evidence="1">
    <location>
        <begin position="133"/>
        <end position="191"/>
    </location>
</feature>
<evidence type="ECO:0000313" key="4">
    <source>
        <dbReference type="Proteomes" id="UP000321562"/>
    </source>
</evidence>
<accession>A0A5C6RVV5</accession>
<reference evidence="3 4" key="1">
    <citation type="submission" date="2019-08" db="EMBL/GenBank/DDBJ databases">
        <authorList>
            <person name="Ye J."/>
        </authorList>
    </citation>
    <scope>NUCLEOTIDE SEQUENCE [LARGE SCALE GENOMIC DNA]</scope>
    <source>
        <strain evidence="3 4">TK008</strain>
    </source>
</reference>
<organism evidence="3 4">
    <name type="scientific">Paracoccus aurantiacus</name>
    <dbReference type="NCBI Taxonomy" id="2599412"/>
    <lineage>
        <taxon>Bacteria</taxon>
        <taxon>Pseudomonadati</taxon>
        <taxon>Pseudomonadota</taxon>
        <taxon>Alphaproteobacteria</taxon>
        <taxon>Rhodobacterales</taxon>
        <taxon>Paracoccaceae</taxon>
        <taxon>Paracoccus</taxon>
    </lineage>
</organism>
<name>A0A5C6RVV5_9RHOB</name>
<evidence type="ECO:0000313" key="3">
    <source>
        <dbReference type="EMBL" id="TXB65700.1"/>
    </source>
</evidence>
<dbReference type="InterPro" id="IPR045942">
    <property type="entry name" value="DUF6362"/>
</dbReference>
<dbReference type="EMBL" id="VOPL01000009">
    <property type="protein sequence ID" value="TXB65700.1"/>
    <property type="molecule type" value="Genomic_DNA"/>
</dbReference>
<dbReference type="Pfam" id="PF19889">
    <property type="entry name" value="DUF6362"/>
    <property type="match status" value="1"/>
</dbReference>
<keyword evidence="4" id="KW-1185">Reference proteome</keyword>
<proteinExistence type="predicted"/>
<dbReference type="Proteomes" id="UP000321562">
    <property type="component" value="Unassembled WGS sequence"/>
</dbReference>
<sequence>MTRAMTPREIEDRLEEAALTLKRLPNPPTSGARGYGRSWPEYVHEAKHAYGYEPARMRVIPNAREIQRMEEVLDWLALIGGDSDQQAADNRRIVWMRAEGHRWQTICRHVGCVRSTAWRRWTASLLTISKTLKKSNNPVSGDDGTKTTPAEPGAKPRGGGTSGTREGAKRSNLGRDIIGRSGAVYPYDGQR</sequence>
<dbReference type="RefSeq" id="WP_147100793.1">
    <property type="nucleotide sequence ID" value="NZ_JBHUFH010000037.1"/>
</dbReference>
<evidence type="ECO:0000259" key="2">
    <source>
        <dbReference type="Pfam" id="PF19889"/>
    </source>
</evidence>
<feature type="domain" description="DUF6362" evidence="2">
    <location>
        <begin position="22"/>
        <end position="128"/>
    </location>
</feature>
<protein>
    <recommendedName>
        <fullName evidence="2">DUF6362 domain-containing protein</fullName>
    </recommendedName>
</protein>
<dbReference type="OrthoDB" id="7360866at2"/>